<feature type="binding site" evidence="13">
    <location>
        <position position="145"/>
    </location>
    <ligand>
        <name>Mg(2+)</name>
        <dbReference type="ChEBI" id="CHEBI:18420"/>
        <label>1</label>
    </ligand>
</feature>
<dbReference type="InterPro" id="IPR036397">
    <property type="entry name" value="RNaseH_sf"/>
</dbReference>
<evidence type="ECO:0000313" key="16">
    <source>
        <dbReference type="Proteomes" id="UP000228528"/>
    </source>
</evidence>
<keyword evidence="2 13" id="KW-0963">Cytoplasm</keyword>
<comment type="cofactor">
    <cofactor evidence="13">
        <name>Mg(2+)</name>
        <dbReference type="ChEBI" id="CHEBI:18420"/>
    </cofactor>
    <text evidence="13">Binds 2 Mg(2+) ion per subunit.</text>
</comment>
<evidence type="ECO:0000256" key="7">
    <source>
        <dbReference type="ARBA" id="ARBA00022801"/>
    </source>
</evidence>
<keyword evidence="3 13" id="KW-0540">Nuclease</keyword>
<keyword evidence="5 13" id="KW-0255">Endonuclease</keyword>
<dbReference type="EMBL" id="PFBW01000080">
    <property type="protein sequence ID" value="PIR77547.1"/>
    <property type="molecule type" value="Genomic_DNA"/>
</dbReference>
<accession>A0A2M6P1H2</accession>
<dbReference type="InterPro" id="IPR002176">
    <property type="entry name" value="X-over_junc_endoDNase_RuvC"/>
</dbReference>
<feature type="active site" evidence="13">
    <location>
        <position position="145"/>
    </location>
</feature>
<dbReference type="FunFam" id="3.30.420.10:FF:000002">
    <property type="entry name" value="Crossover junction endodeoxyribonuclease RuvC"/>
    <property type="match status" value="1"/>
</dbReference>
<sequence length="163" mass="18077">MNSKRTIILGIDPGFGRVGWGVIHRQGTVNIPIAYGCIETTKTTPFVDRLEQIETELTHILIEYQPSVVGIESLFFTNNITTAIDVSHARGVILLTCKKHNARYIDITPTQVKQCMTGYGKADKKQMQDMVKRELQLDSIPKPDDAADALAIAITAAAMHKIR</sequence>
<dbReference type="PROSITE" id="PS01321">
    <property type="entry name" value="RUVC"/>
    <property type="match status" value="1"/>
</dbReference>
<keyword evidence="6 13" id="KW-0227">DNA damage</keyword>
<dbReference type="GO" id="GO:0005737">
    <property type="term" value="C:cytoplasm"/>
    <property type="evidence" value="ECO:0007669"/>
    <property type="project" value="UniProtKB-SubCell"/>
</dbReference>
<dbReference type="EC" id="3.1.21.10" evidence="13 14"/>
<dbReference type="PRINTS" id="PR00696">
    <property type="entry name" value="RSOLVASERUVC"/>
</dbReference>
<evidence type="ECO:0000256" key="3">
    <source>
        <dbReference type="ARBA" id="ARBA00022722"/>
    </source>
</evidence>
<dbReference type="GO" id="GO:0006310">
    <property type="term" value="P:DNA recombination"/>
    <property type="evidence" value="ECO:0007669"/>
    <property type="project" value="UniProtKB-UniRule"/>
</dbReference>
<comment type="subunit">
    <text evidence="13">Homodimer which binds Holliday junction (HJ) DNA. The HJ becomes 2-fold symmetrical on binding to RuvC with unstacked arms; it has a different conformation from HJ DNA in complex with RuvA. In the full resolvosome a probable DNA-RuvA(4)-RuvB(12)-RuvC(2) complex forms which resolves the HJ.</text>
</comment>
<comment type="subcellular location">
    <subcellularLocation>
        <location evidence="13">Cytoplasm</location>
    </subcellularLocation>
</comment>
<evidence type="ECO:0000313" key="15">
    <source>
        <dbReference type="EMBL" id="PIR77547.1"/>
    </source>
</evidence>
<dbReference type="InterPro" id="IPR012337">
    <property type="entry name" value="RNaseH-like_sf"/>
</dbReference>
<protein>
    <recommendedName>
        <fullName evidence="13 14">Crossover junction endodeoxyribonuclease RuvC</fullName>
        <ecNumber evidence="13 14">3.1.21.10</ecNumber>
    </recommendedName>
    <alternativeName>
        <fullName evidence="13">Holliday junction nuclease RuvC</fullName>
    </alternativeName>
    <alternativeName>
        <fullName evidence="13">Holliday junction resolvase RuvC</fullName>
    </alternativeName>
</protein>
<comment type="similarity">
    <text evidence="1 13">Belongs to the RuvC family.</text>
</comment>
<keyword evidence="4 13" id="KW-0479">Metal-binding</keyword>
<gene>
    <name evidence="13" type="primary">ruvC</name>
    <name evidence="15" type="ORF">COU30_01850</name>
</gene>
<comment type="caution">
    <text evidence="15">The sequence shown here is derived from an EMBL/GenBank/DDBJ whole genome shotgun (WGS) entry which is preliminary data.</text>
</comment>
<evidence type="ECO:0000256" key="2">
    <source>
        <dbReference type="ARBA" id="ARBA00022490"/>
    </source>
</evidence>
<feature type="active site" evidence="13">
    <location>
        <position position="72"/>
    </location>
</feature>
<evidence type="ECO:0000256" key="10">
    <source>
        <dbReference type="ARBA" id="ARBA00023172"/>
    </source>
</evidence>
<dbReference type="NCBIfam" id="NF000711">
    <property type="entry name" value="PRK00039.2-1"/>
    <property type="match status" value="1"/>
</dbReference>
<keyword evidence="10 13" id="KW-0233">DNA recombination</keyword>
<evidence type="ECO:0000256" key="12">
    <source>
        <dbReference type="ARBA" id="ARBA00029354"/>
    </source>
</evidence>
<evidence type="ECO:0000256" key="13">
    <source>
        <dbReference type="HAMAP-Rule" id="MF_00034"/>
    </source>
</evidence>
<comment type="catalytic activity">
    <reaction evidence="12 13">
        <text>Endonucleolytic cleavage at a junction such as a reciprocal single-stranded crossover between two homologous DNA duplexes (Holliday junction).</text>
        <dbReference type="EC" id="3.1.21.10"/>
    </reaction>
</comment>
<evidence type="ECO:0000256" key="8">
    <source>
        <dbReference type="ARBA" id="ARBA00022842"/>
    </source>
</evidence>
<proteinExistence type="inferred from homology"/>
<comment type="function">
    <text evidence="13">The RuvA-RuvB-RuvC complex processes Holliday junction (HJ) DNA during genetic recombination and DNA repair. Endonuclease that resolves HJ intermediates. Cleaves cruciform DNA by making single-stranded nicks across the HJ at symmetrical positions within the homologous arms, yielding a 5'-phosphate and a 3'-hydroxyl group; requires a central core of homology in the junction. The consensus cleavage sequence is 5'-(A/T)TT(C/G)-3'. Cleavage occurs on the 3'-side of the TT dinucleotide at the point of strand exchange. HJ branch migration catalyzed by RuvA-RuvB allows RuvC to scan DNA until it finds its consensus sequence, where it cleaves and resolves the cruciform DNA.</text>
</comment>
<keyword evidence="9 13" id="KW-0238">DNA-binding</keyword>
<feature type="active site" evidence="13">
    <location>
        <position position="12"/>
    </location>
</feature>
<dbReference type="GO" id="GO:0048476">
    <property type="term" value="C:Holliday junction resolvase complex"/>
    <property type="evidence" value="ECO:0007669"/>
    <property type="project" value="UniProtKB-UniRule"/>
</dbReference>
<feature type="binding site" evidence="13">
    <location>
        <position position="72"/>
    </location>
    <ligand>
        <name>Mg(2+)</name>
        <dbReference type="ChEBI" id="CHEBI:18420"/>
        <label>2</label>
    </ligand>
</feature>
<dbReference type="CDD" id="cd16962">
    <property type="entry name" value="RuvC"/>
    <property type="match status" value="1"/>
</dbReference>
<keyword evidence="7 13" id="KW-0378">Hydrolase</keyword>
<keyword evidence="8 13" id="KW-0460">Magnesium</keyword>
<dbReference type="Gene3D" id="3.30.420.10">
    <property type="entry name" value="Ribonuclease H-like superfamily/Ribonuclease H"/>
    <property type="match status" value="1"/>
</dbReference>
<evidence type="ECO:0000256" key="14">
    <source>
        <dbReference type="NCBIfam" id="TIGR00228"/>
    </source>
</evidence>
<evidence type="ECO:0000256" key="6">
    <source>
        <dbReference type="ARBA" id="ARBA00022763"/>
    </source>
</evidence>
<dbReference type="HAMAP" id="MF_00034">
    <property type="entry name" value="RuvC"/>
    <property type="match status" value="1"/>
</dbReference>
<dbReference type="Proteomes" id="UP000228528">
    <property type="component" value="Unassembled WGS sequence"/>
</dbReference>
<dbReference type="GO" id="GO:0000287">
    <property type="term" value="F:magnesium ion binding"/>
    <property type="evidence" value="ECO:0007669"/>
    <property type="project" value="UniProtKB-UniRule"/>
</dbReference>
<evidence type="ECO:0000256" key="9">
    <source>
        <dbReference type="ARBA" id="ARBA00023125"/>
    </source>
</evidence>
<dbReference type="GO" id="GO:0003677">
    <property type="term" value="F:DNA binding"/>
    <property type="evidence" value="ECO:0007669"/>
    <property type="project" value="UniProtKB-KW"/>
</dbReference>
<dbReference type="SUPFAM" id="SSF53098">
    <property type="entry name" value="Ribonuclease H-like"/>
    <property type="match status" value="1"/>
</dbReference>
<keyword evidence="11 13" id="KW-0234">DNA repair</keyword>
<dbReference type="Pfam" id="PF02075">
    <property type="entry name" value="RuvC"/>
    <property type="match status" value="1"/>
</dbReference>
<dbReference type="NCBIfam" id="TIGR00228">
    <property type="entry name" value="ruvC"/>
    <property type="match status" value="1"/>
</dbReference>
<organism evidence="15 16">
    <name type="scientific">Candidatus Magasanikbacteria bacterium CG10_big_fil_rev_8_21_14_0_10_38_6</name>
    <dbReference type="NCBI Taxonomy" id="1974647"/>
    <lineage>
        <taxon>Bacteria</taxon>
        <taxon>Candidatus Magasanikiibacteriota</taxon>
    </lineage>
</organism>
<dbReference type="AlphaFoldDB" id="A0A2M6P1H2"/>
<feature type="binding site" evidence="13">
    <location>
        <position position="12"/>
    </location>
    <ligand>
        <name>Mg(2+)</name>
        <dbReference type="ChEBI" id="CHEBI:18420"/>
        <label>1</label>
    </ligand>
</feature>
<evidence type="ECO:0000256" key="1">
    <source>
        <dbReference type="ARBA" id="ARBA00009518"/>
    </source>
</evidence>
<name>A0A2M6P1H2_9BACT</name>
<reference evidence="16" key="1">
    <citation type="submission" date="2017-09" db="EMBL/GenBank/DDBJ databases">
        <title>Depth-based differentiation of microbial function through sediment-hosted aquifers and enrichment of novel symbionts in the deep terrestrial subsurface.</title>
        <authorList>
            <person name="Probst A.J."/>
            <person name="Ladd B."/>
            <person name="Jarett J.K."/>
            <person name="Geller-Mcgrath D.E."/>
            <person name="Sieber C.M.K."/>
            <person name="Emerson J.B."/>
            <person name="Anantharaman K."/>
            <person name="Thomas B.C."/>
            <person name="Malmstrom R."/>
            <person name="Stieglmeier M."/>
            <person name="Klingl A."/>
            <person name="Woyke T."/>
            <person name="Ryan C.M."/>
            <person name="Banfield J.F."/>
        </authorList>
    </citation>
    <scope>NUCLEOTIDE SEQUENCE [LARGE SCALE GENOMIC DNA]</scope>
</reference>
<dbReference type="GO" id="GO:0008821">
    <property type="term" value="F:crossover junction DNA endonuclease activity"/>
    <property type="evidence" value="ECO:0007669"/>
    <property type="project" value="UniProtKB-UniRule"/>
</dbReference>
<dbReference type="GO" id="GO:0006281">
    <property type="term" value="P:DNA repair"/>
    <property type="evidence" value="ECO:0007669"/>
    <property type="project" value="UniProtKB-UniRule"/>
</dbReference>
<evidence type="ECO:0000256" key="11">
    <source>
        <dbReference type="ARBA" id="ARBA00023204"/>
    </source>
</evidence>
<dbReference type="PANTHER" id="PTHR30194">
    <property type="entry name" value="CROSSOVER JUNCTION ENDODEOXYRIBONUCLEASE RUVC"/>
    <property type="match status" value="1"/>
</dbReference>
<evidence type="ECO:0000256" key="4">
    <source>
        <dbReference type="ARBA" id="ARBA00022723"/>
    </source>
</evidence>
<evidence type="ECO:0000256" key="5">
    <source>
        <dbReference type="ARBA" id="ARBA00022759"/>
    </source>
</evidence>
<dbReference type="PANTHER" id="PTHR30194:SF3">
    <property type="entry name" value="CROSSOVER JUNCTION ENDODEOXYRIBONUCLEASE RUVC"/>
    <property type="match status" value="1"/>
</dbReference>
<dbReference type="InterPro" id="IPR020563">
    <property type="entry name" value="X-over_junc_endoDNase_Mg_BS"/>
</dbReference>